<dbReference type="CDD" id="cd07812">
    <property type="entry name" value="SRPBCC"/>
    <property type="match status" value="1"/>
</dbReference>
<organism evidence="1 2">
    <name type="scientific">Streptomyces somaliensis (strain ATCC 33201 / DSM 40738 / JCM 12659 / KCTC 9044 / NCTC 11332 / NRRL B-12077 / IP 733)</name>
    <dbReference type="NCBI Taxonomy" id="1134445"/>
    <lineage>
        <taxon>Bacteria</taxon>
        <taxon>Bacillati</taxon>
        <taxon>Actinomycetota</taxon>
        <taxon>Actinomycetes</taxon>
        <taxon>Kitasatosporales</taxon>
        <taxon>Streptomycetaceae</taxon>
        <taxon>Streptomyces</taxon>
    </lineage>
</organism>
<dbReference type="Proteomes" id="UP000570003">
    <property type="component" value="Unassembled WGS sequence"/>
</dbReference>
<gene>
    <name evidence="1" type="ORF">HGA06_04030</name>
</gene>
<dbReference type="AlphaFoldDB" id="A0AA44DAT0"/>
<dbReference type="Gene3D" id="3.30.530.20">
    <property type="match status" value="1"/>
</dbReference>
<dbReference type="SUPFAM" id="SSF55961">
    <property type="entry name" value="Bet v1-like"/>
    <property type="match status" value="1"/>
</dbReference>
<evidence type="ECO:0000313" key="2">
    <source>
        <dbReference type="Proteomes" id="UP000570003"/>
    </source>
</evidence>
<name>A0AA44DAT0_STRE0</name>
<comment type="caution">
    <text evidence="1">The sequence shown here is derived from an EMBL/GenBank/DDBJ whole genome shotgun (WGS) entry which is preliminary data.</text>
</comment>
<dbReference type="RefSeq" id="WP_168437637.1">
    <property type="nucleotide sequence ID" value="NZ_JAAXOU010000022.1"/>
</dbReference>
<reference evidence="1 2" key="1">
    <citation type="submission" date="2020-04" db="EMBL/GenBank/DDBJ databases">
        <title>MicrobeNet Type strains.</title>
        <authorList>
            <person name="Nicholson A.C."/>
        </authorList>
    </citation>
    <scope>NUCLEOTIDE SEQUENCE [LARGE SCALE GENOMIC DNA]</scope>
    <source>
        <strain evidence="1 2">DSM 40738</strain>
    </source>
</reference>
<evidence type="ECO:0000313" key="1">
    <source>
        <dbReference type="EMBL" id="NKY13366.1"/>
    </source>
</evidence>
<dbReference type="InterPro" id="IPR023393">
    <property type="entry name" value="START-like_dom_sf"/>
</dbReference>
<accession>A0AA44DAT0</accession>
<protein>
    <submittedName>
        <fullName evidence="1">SRPBCC family protein</fullName>
    </submittedName>
</protein>
<dbReference type="EMBL" id="JAAXOU010000022">
    <property type="protein sequence ID" value="NKY13366.1"/>
    <property type="molecule type" value="Genomic_DNA"/>
</dbReference>
<dbReference type="InterPro" id="IPR019587">
    <property type="entry name" value="Polyketide_cyclase/dehydratase"/>
</dbReference>
<proteinExistence type="predicted"/>
<keyword evidence="2" id="KW-1185">Reference proteome</keyword>
<sequence length="162" mass="18082">MIPVERRWEIEESVFIRAAPERVYAAVADVRSMGRWSPECVAVRGVPHGPAPVGARFIGFNRKGPFVWFTGCRVTSAEPGAAFAFRVSTFGLPVALWGYRFAPEEDGTRVTEYWRDLRTGRRGGFTGLLGRVFTGTRPDRRHLANLVGMRATLGRLKQALES</sequence>
<dbReference type="Pfam" id="PF10604">
    <property type="entry name" value="Polyketide_cyc2"/>
    <property type="match status" value="1"/>
</dbReference>